<gene>
    <name evidence="2" type="ORF">EYF80_053462</name>
</gene>
<keyword evidence="3" id="KW-1185">Reference proteome</keyword>
<comment type="caution">
    <text evidence="2">The sequence shown here is derived from an EMBL/GenBank/DDBJ whole genome shotgun (WGS) entry which is preliminary data.</text>
</comment>
<keyword evidence="1" id="KW-1133">Transmembrane helix</keyword>
<dbReference type="EMBL" id="SRLO01001626">
    <property type="protein sequence ID" value="TNN36378.1"/>
    <property type="molecule type" value="Genomic_DNA"/>
</dbReference>
<name>A0A4Z2F5N3_9TELE</name>
<evidence type="ECO:0000256" key="1">
    <source>
        <dbReference type="SAM" id="Phobius"/>
    </source>
</evidence>
<accession>A0A4Z2F5N3</accession>
<keyword evidence="1" id="KW-0472">Membrane</keyword>
<protein>
    <submittedName>
        <fullName evidence="2">Uncharacterized protein</fullName>
    </submittedName>
</protein>
<reference evidence="2 3" key="1">
    <citation type="submission" date="2019-03" db="EMBL/GenBank/DDBJ databases">
        <title>First draft genome of Liparis tanakae, snailfish: a comprehensive survey of snailfish specific genes.</title>
        <authorList>
            <person name="Kim W."/>
            <person name="Song I."/>
            <person name="Jeong J.-H."/>
            <person name="Kim D."/>
            <person name="Kim S."/>
            <person name="Ryu S."/>
            <person name="Song J.Y."/>
            <person name="Lee S.K."/>
        </authorList>
    </citation>
    <scope>NUCLEOTIDE SEQUENCE [LARGE SCALE GENOMIC DNA]</scope>
    <source>
        <tissue evidence="2">Muscle</tissue>
    </source>
</reference>
<evidence type="ECO:0000313" key="3">
    <source>
        <dbReference type="Proteomes" id="UP000314294"/>
    </source>
</evidence>
<dbReference type="AlphaFoldDB" id="A0A4Z2F5N3"/>
<evidence type="ECO:0000313" key="2">
    <source>
        <dbReference type="EMBL" id="TNN36378.1"/>
    </source>
</evidence>
<proteinExistence type="predicted"/>
<organism evidence="2 3">
    <name type="scientific">Liparis tanakae</name>
    <name type="common">Tanaka's snailfish</name>
    <dbReference type="NCBI Taxonomy" id="230148"/>
    <lineage>
        <taxon>Eukaryota</taxon>
        <taxon>Metazoa</taxon>
        <taxon>Chordata</taxon>
        <taxon>Craniata</taxon>
        <taxon>Vertebrata</taxon>
        <taxon>Euteleostomi</taxon>
        <taxon>Actinopterygii</taxon>
        <taxon>Neopterygii</taxon>
        <taxon>Teleostei</taxon>
        <taxon>Neoteleostei</taxon>
        <taxon>Acanthomorphata</taxon>
        <taxon>Eupercaria</taxon>
        <taxon>Perciformes</taxon>
        <taxon>Cottioidei</taxon>
        <taxon>Cottales</taxon>
        <taxon>Liparidae</taxon>
        <taxon>Liparis</taxon>
    </lineage>
</organism>
<keyword evidence="1" id="KW-0812">Transmembrane</keyword>
<feature type="transmembrane region" description="Helical" evidence="1">
    <location>
        <begin position="48"/>
        <end position="71"/>
    </location>
</feature>
<sequence length="74" mass="7809">MVSQSSTLVATGDVAVVPSPAGTTMFRPWGVLTSVRYSTSSRSSRLSFSVYLAFPVTASTGPLSTWCLMALNSM</sequence>
<dbReference type="Proteomes" id="UP000314294">
    <property type="component" value="Unassembled WGS sequence"/>
</dbReference>